<keyword evidence="11" id="KW-1185">Reference proteome</keyword>
<organism evidence="10 11">
    <name type="scientific">Phomopsis amygdali</name>
    <name type="common">Fusicoccum amygdali</name>
    <dbReference type="NCBI Taxonomy" id="1214568"/>
    <lineage>
        <taxon>Eukaryota</taxon>
        <taxon>Fungi</taxon>
        <taxon>Dikarya</taxon>
        <taxon>Ascomycota</taxon>
        <taxon>Pezizomycotina</taxon>
        <taxon>Sordariomycetes</taxon>
        <taxon>Sordariomycetidae</taxon>
        <taxon>Diaporthales</taxon>
        <taxon>Diaporthaceae</taxon>
        <taxon>Diaporthe</taxon>
    </lineage>
</organism>
<name>A0AAD9S4I2_PHOAM</name>
<evidence type="ECO:0000256" key="3">
    <source>
        <dbReference type="ARBA" id="ARBA00007282"/>
    </source>
</evidence>
<evidence type="ECO:0000256" key="1">
    <source>
        <dbReference type="ARBA" id="ARBA00004141"/>
    </source>
</evidence>
<feature type="transmembrane region" description="Helical" evidence="8">
    <location>
        <begin position="324"/>
        <end position="343"/>
    </location>
</feature>
<proteinExistence type="inferred from homology"/>
<sequence>MHRSDRYICILLGALCLTGTSIYYTRGLKDDYAAFFVHVVASTSLYVTSLISLSFATEEDARLQAKLAKLRQRKRAGLRPYQYWPLELATLSTRVTGLLGGLYTFAMPLVSPFKDPIVDVAIRIPTFFYSCKLLDLSVARARKPPVPRGAQDIEAYGLVSWRAHGANAWRLLTETRYASFNIAVDESARKAVEQKDAVWSLVPWVAIPLAYLFPAAAEAQVVSGLLGIQLGLESLHTLLHPRCPNWLFCRPFASAGLLEFWTCRWHQGAQPFLYSLGYAPMRRVVAKLFGPDVGRAAGVLGAFSLSGVWHAWSGAALTRAEYVWHVSVGLWFLFILQGLGCLVEKRLSKDVRWRTAWQGRLFTAICWACSVESASVWLRYSLTRTSLPWLPESS</sequence>
<dbReference type="GO" id="GO:0008374">
    <property type="term" value="F:O-acyltransferase activity"/>
    <property type="evidence" value="ECO:0007669"/>
    <property type="project" value="InterPro"/>
</dbReference>
<accession>A0AAD9S4I2</accession>
<protein>
    <recommendedName>
        <fullName evidence="9">Wax synthase domain-containing protein</fullName>
    </recommendedName>
</protein>
<keyword evidence="7 8" id="KW-0472">Membrane</keyword>
<comment type="pathway">
    <text evidence="2">Secondary metabolite biosynthesis.</text>
</comment>
<dbReference type="EMBL" id="JAUJFL010000009">
    <property type="protein sequence ID" value="KAK2597879.1"/>
    <property type="molecule type" value="Genomic_DNA"/>
</dbReference>
<keyword evidence="5 8" id="KW-0812">Transmembrane</keyword>
<dbReference type="GO" id="GO:0006629">
    <property type="term" value="P:lipid metabolic process"/>
    <property type="evidence" value="ECO:0007669"/>
    <property type="project" value="InterPro"/>
</dbReference>
<dbReference type="AlphaFoldDB" id="A0AAD9S4I2"/>
<evidence type="ECO:0000259" key="9">
    <source>
        <dbReference type="Pfam" id="PF13813"/>
    </source>
</evidence>
<feature type="domain" description="Wax synthase" evidence="9">
    <location>
        <begin position="247"/>
        <end position="323"/>
    </location>
</feature>
<comment type="similarity">
    <text evidence="3">Belongs to the wax synthase family.</text>
</comment>
<evidence type="ECO:0000256" key="7">
    <source>
        <dbReference type="ARBA" id="ARBA00023136"/>
    </source>
</evidence>
<reference evidence="10" key="1">
    <citation type="submission" date="2023-06" db="EMBL/GenBank/DDBJ databases">
        <authorList>
            <person name="Noh H."/>
        </authorList>
    </citation>
    <scope>NUCLEOTIDE SEQUENCE</scope>
    <source>
        <strain evidence="10">DUCC20226</strain>
    </source>
</reference>
<evidence type="ECO:0000256" key="2">
    <source>
        <dbReference type="ARBA" id="ARBA00005179"/>
    </source>
</evidence>
<evidence type="ECO:0000313" key="11">
    <source>
        <dbReference type="Proteomes" id="UP001265746"/>
    </source>
</evidence>
<dbReference type="PANTHER" id="PTHR31595">
    <property type="entry name" value="LONG-CHAIN-ALCOHOL O-FATTY-ACYLTRANSFERASE 3-RELATED"/>
    <property type="match status" value="1"/>
</dbReference>
<dbReference type="InterPro" id="IPR044851">
    <property type="entry name" value="Wax_synthase"/>
</dbReference>
<evidence type="ECO:0000313" key="10">
    <source>
        <dbReference type="EMBL" id="KAK2597879.1"/>
    </source>
</evidence>
<gene>
    <name evidence="10" type="ORF">N8I77_012634</name>
</gene>
<keyword evidence="6 8" id="KW-1133">Transmembrane helix</keyword>
<dbReference type="Proteomes" id="UP001265746">
    <property type="component" value="Unassembled WGS sequence"/>
</dbReference>
<feature type="transmembrane region" description="Helical" evidence="8">
    <location>
        <begin position="7"/>
        <end position="26"/>
    </location>
</feature>
<comment type="subcellular location">
    <subcellularLocation>
        <location evidence="1">Membrane</location>
        <topology evidence="1">Multi-pass membrane protein</topology>
    </subcellularLocation>
</comment>
<dbReference type="InterPro" id="IPR032805">
    <property type="entry name" value="Wax_synthase_dom"/>
</dbReference>
<comment type="caution">
    <text evidence="10">The sequence shown here is derived from an EMBL/GenBank/DDBJ whole genome shotgun (WGS) entry which is preliminary data.</text>
</comment>
<dbReference type="GO" id="GO:0016020">
    <property type="term" value="C:membrane"/>
    <property type="evidence" value="ECO:0007669"/>
    <property type="project" value="UniProtKB-SubCell"/>
</dbReference>
<keyword evidence="4" id="KW-0808">Transferase</keyword>
<dbReference type="Pfam" id="PF13813">
    <property type="entry name" value="MBOAT_2"/>
    <property type="match status" value="1"/>
</dbReference>
<evidence type="ECO:0000256" key="5">
    <source>
        <dbReference type="ARBA" id="ARBA00022692"/>
    </source>
</evidence>
<feature type="transmembrane region" description="Helical" evidence="8">
    <location>
        <begin position="32"/>
        <end position="56"/>
    </location>
</feature>
<evidence type="ECO:0000256" key="4">
    <source>
        <dbReference type="ARBA" id="ARBA00022679"/>
    </source>
</evidence>
<feature type="transmembrane region" description="Helical" evidence="8">
    <location>
        <begin position="293"/>
        <end position="312"/>
    </location>
</feature>
<dbReference type="PANTHER" id="PTHR31595:SF57">
    <property type="entry name" value="OS04G0481900 PROTEIN"/>
    <property type="match status" value="1"/>
</dbReference>
<evidence type="ECO:0000256" key="8">
    <source>
        <dbReference type="SAM" id="Phobius"/>
    </source>
</evidence>
<evidence type="ECO:0000256" key="6">
    <source>
        <dbReference type="ARBA" id="ARBA00022989"/>
    </source>
</evidence>